<evidence type="ECO:0000256" key="3">
    <source>
        <dbReference type="ARBA" id="ARBA00022679"/>
    </source>
</evidence>
<evidence type="ECO:0000256" key="2">
    <source>
        <dbReference type="ARBA" id="ARBA00022676"/>
    </source>
</evidence>
<evidence type="ECO:0000256" key="4">
    <source>
        <dbReference type="ARBA" id="ARBA00023136"/>
    </source>
</evidence>
<gene>
    <name evidence="6" type="ORF">Gotri_019934</name>
</gene>
<dbReference type="InterPro" id="IPR044174">
    <property type="entry name" value="BC10-like"/>
</dbReference>
<dbReference type="Pfam" id="PF02485">
    <property type="entry name" value="Branch"/>
    <property type="match status" value="1"/>
</dbReference>
<comment type="caution">
    <text evidence="6">The sequence shown here is derived from an EMBL/GenBank/DDBJ whole genome shotgun (WGS) entry which is preliminary data.</text>
</comment>
<keyword evidence="2" id="KW-0328">Glycosyltransferase</keyword>
<dbReference type="GO" id="GO:0016757">
    <property type="term" value="F:glycosyltransferase activity"/>
    <property type="evidence" value="ECO:0007669"/>
    <property type="project" value="UniProtKB-KW"/>
</dbReference>
<reference evidence="6 7" key="1">
    <citation type="journal article" date="2019" name="Genome Biol. Evol.">
        <title>Insights into the evolution of the New World diploid cottons (Gossypium, subgenus Houzingenia) based on genome sequencing.</title>
        <authorList>
            <person name="Grover C.E."/>
            <person name="Arick M.A. 2nd"/>
            <person name="Thrash A."/>
            <person name="Conover J.L."/>
            <person name="Sanders W.S."/>
            <person name="Peterson D.G."/>
            <person name="Frelichowski J.E."/>
            <person name="Scheffler J.A."/>
            <person name="Scheffler B.E."/>
            <person name="Wendel J.F."/>
        </authorList>
    </citation>
    <scope>NUCLEOTIDE SEQUENCE [LARGE SCALE GENOMIC DNA]</scope>
    <source>
        <strain evidence="6">8</strain>
        <tissue evidence="6">Leaf</tissue>
    </source>
</reference>
<accession>A0A7J9D7S1</accession>
<dbReference type="PANTHER" id="PTHR31042">
    <property type="entry name" value="CORE-2/I-BRANCHING BETA-1,6-N-ACETYLGLUCOSAMINYLTRANSFERASE FAMILY PROTEIN-RELATED"/>
    <property type="match status" value="1"/>
</dbReference>
<feature type="non-terminal residue" evidence="6">
    <location>
        <position position="161"/>
    </location>
</feature>
<proteinExistence type="predicted"/>
<dbReference type="PANTHER" id="PTHR31042:SF149">
    <property type="entry name" value="CORE-2_I-BRANCHING ENZYME"/>
    <property type="match status" value="1"/>
</dbReference>
<keyword evidence="4" id="KW-0472">Membrane</keyword>
<organism evidence="6 7">
    <name type="scientific">Gossypium trilobum</name>
    <dbReference type="NCBI Taxonomy" id="34281"/>
    <lineage>
        <taxon>Eukaryota</taxon>
        <taxon>Viridiplantae</taxon>
        <taxon>Streptophyta</taxon>
        <taxon>Embryophyta</taxon>
        <taxon>Tracheophyta</taxon>
        <taxon>Spermatophyta</taxon>
        <taxon>Magnoliopsida</taxon>
        <taxon>eudicotyledons</taxon>
        <taxon>Gunneridae</taxon>
        <taxon>Pentapetalae</taxon>
        <taxon>rosids</taxon>
        <taxon>malvids</taxon>
        <taxon>Malvales</taxon>
        <taxon>Malvaceae</taxon>
        <taxon>Malvoideae</taxon>
        <taxon>Gossypium</taxon>
    </lineage>
</organism>
<keyword evidence="5" id="KW-0325">Glycoprotein</keyword>
<dbReference type="GO" id="GO:0016020">
    <property type="term" value="C:membrane"/>
    <property type="evidence" value="ECO:0007669"/>
    <property type="project" value="UniProtKB-SubCell"/>
</dbReference>
<dbReference type="Proteomes" id="UP000593568">
    <property type="component" value="Unassembled WGS sequence"/>
</dbReference>
<evidence type="ECO:0000256" key="1">
    <source>
        <dbReference type="ARBA" id="ARBA00004606"/>
    </source>
</evidence>
<name>A0A7J9D7S1_9ROSI</name>
<evidence type="ECO:0000256" key="5">
    <source>
        <dbReference type="ARBA" id="ARBA00023180"/>
    </source>
</evidence>
<evidence type="ECO:0000313" key="7">
    <source>
        <dbReference type="Proteomes" id="UP000593568"/>
    </source>
</evidence>
<sequence length="161" mass="18727">GTPILELAYSELGQIGTDHNVRYLKQPFCLFLCLIPMTDPSGVANRSVTYVDWSEGKWHPRAFRAEDITFEFLKNLIFIKESILFTSGPKVKKSFLPFFVLNLRFYACLFGRKKEQIDVLFVGAEERVKWAMLVEFNEETLLFIRKKVLSKNLAQIDDSFF</sequence>
<dbReference type="EMBL" id="JABEZW010000001">
    <property type="protein sequence ID" value="MBA0756789.1"/>
    <property type="molecule type" value="Genomic_DNA"/>
</dbReference>
<dbReference type="AlphaFoldDB" id="A0A7J9D7S1"/>
<protein>
    <submittedName>
        <fullName evidence="6">Uncharacterized protein</fullName>
    </submittedName>
</protein>
<evidence type="ECO:0000313" key="6">
    <source>
        <dbReference type="EMBL" id="MBA0756789.1"/>
    </source>
</evidence>
<keyword evidence="7" id="KW-1185">Reference proteome</keyword>
<comment type="subcellular location">
    <subcellularLocation>
        <location evidence="1">Membrane</location>
        <topology evidence="1">Single-pass type II membrane protein</topology>
    </subcellularLocation>
</comment>
<dbReference type="InterPro" id="IPR003406">
    <property type="entry name" value="Glyco_trans_14"/>
</dbReference>
<keyword evidence="3" id="KW-0808">Transferase</keyword>